<evidence type="ECO:0000259" key="4">
    <source>
        <dbReference type="PROSITE" id="PS50883"/>
    </source>
</evidence>
<dbReference type="FunFam" id="3.30.450.20:FF:000099">
    <property type="entry name" value="Sensory box sensor histidine kinase"/>
    <property type="match status" value="1"/>
</dbReference>
<dbReference type="SMART" id="SM00267">
    <property type="entry name" value="GGDEF"/>
    <property type="match status" value="1"/>
</dbReference>
<name>A0A510HMH7_9ACTN</name>
<dbReference type="EMBL" id="AP019791">
    <property type="protein sequence ID" value="BBL81028.1"/>
    <property type="molecule type" value="Genomic_DNA"/>
</dbReference>
<dbReference type="InterPro" id="IPR035919">
    <property type="entry name" value="EAL_sf"/>
</dbReference>
<dbReference type="SUPFAM" id="SSF141868">
    <property type="entry name" value="EAL domain-like"/>
    <property type="match status" value="1"/>
</dbReference>
<evidence type="ECO:0000256" key="1">
    <source>
        <dbReference type="SAM" id="Phobius"/>
    </source>
</evidence>
<evidence type="ECO:0000259" key="3">
    <source>
        <dbReference type="PROSITE" id="PS50113"/>
    </source>
</evidence>
<dbReference type="NCBIfam" id="TIGR00254">
    <property type="entry name" value="GGDEF"/>
    <property type="match status" value="1"/>
</dbReference>
<dbReference type="InterPro" id="IPR000160">
    <property type="entry name" value="GGDEF_dom"/>
</dbReference>
<sequence length="756" mass="84482">MRSACDREGTAAGKGPEPDDLRLLQFLGWVVPLVFGFAALAGVAAAVFSDAGLLAAGVILLAYGGLLLVARRRVGIGGRGSAVWTICVGLLLAALLMSAVQPGWLAVLAITPLISVAVALPYVRGGDLLRLILLAWLTVVVMAVLSRTLRPLSEPPGWFSDVFAASALAAASAVVLLLLWQFSSRLNETLAQTRAAEERYALVERGVNDGLWDWDLRRDRIYYSSRWKEMLGYREDEIGAGPEEWFRRVHPEDRKRLLQEVGDHLRGRREHLNVEYRIRHRDGSYRWMLTRGLAVRDGEGNPVRMAGSQTDITRRKRAEEELLYEASHDALTGLPNRAFFMERLGEALRRARSEEGFRLAILFVDLDRFKMINDSLGHTIGDRLLVAAAGRLRECLRPQDTLARLGGDEFTVLLEDVSGEEAAAVADRLLERLRTPFYLDGYELFTAASVGVVLGGREYASPEDLLRDADIAMYRAKAVGGGRKGIFEAGMHTRAVELFRLENELRRAIERREFTTHYQPIISLKTGLISGFEALVRWRHPERGLVLPDEFIPVVEETGLILLLELSVMREACARLAAWQKRFPDHRPLTVSVNLSRNQLVRSELPEQIERTLLETGLDARSLRLEVTEGALMENVDSAVATLSRLRDMNIRVHIDDFGMGYSSLSVLHQLPIDALKVDRSFVGRMDGVGGDAEIVQTIVTLAHNLGLDVIAEGVEREEHLRQLRKLGCDYAQGFLFSEPLDAENAQRLISSYRRW</sequence>
<dbReference type="Gene3D" id="3.20.20.450">
    <property type="entry name" value="EAL domain"/>
    <property type="match status" value="1"/>
</dbReference>
<feature type="domain" description="PAC" evidence="3">
    <location>
        <begin position="272"/>
        <end position="324"/>
    </location>
</feature>
<dbReference type="NCBIfam" id="TIGR00229">
    <property type="entry name" value="sensory_box"/>
    <property type="match status" value="1"/>
</dbReference>
<dbReference type="CDD" id="cd00130">
    <property type="entry name" value="PAS"/>
    <property type="match status" value="1"/>
</dbReference>
<dbReference type="AlphaFoldDB" id="A0A510HMH7"/>
<feature type="domain" description="PAS" evidence="2">
    <location>
        <begin position="196"/>
        <end position="268"/>
    </location>
</feature>
<dbReference type="InterPro" id="IPR013655">
    <property type="entry name" value="PAS_fold_3"/>
</dbReference>
<feature type="transmembrane region" description="Helical" evidence="1">
    <location>
        <begin position="158"/>
        <end position="180"/>
    </location>
</feature>
<dbReference type="OrthoDB" id="23692at2"/>
<dbReference type="SMART" id="SM00052">
    <property type="entry name" value="EAL"/>
    <property type="match status" value="1"/>
</dbReference>
<proteinExistence type="predicted"/>
<dbReference type="PROSITE" id="PS50887">
    <property type="entry name" value="GGDEF"/>
    <property type="match status" value="1"/>
</dbReference>
<feature type="domain" description="EAL" evidence="4">
    <location>
        <begin position="498"/>
        <end position="754"/>
    </location>
</feature>
<dbReference type="Pfam" id="PF00563">
    <property type="entry name" value="EAL"/>
    <property type="match status" value="1"/>
</dbReference>
<feature type="transmembrane region" description="Helical" evidence="1">
    <location>
        <begin position="82"/>
        <end position="99"/>
    </location>
</feature>
<dbReference type="InterPro" id="IPR043128">
    <property type="entry name" value="Rev_trsase/Diguanyl_cyclase"/>
</dbReference>
<dbReference type="InterPro" id="IPR029787">
    <property type="entry name" value="Nucleotide_cyclase"/>
</dbReference>
<keyword evidence="1" id="KW-0812">Transmembrane</keyword>
<dbReference type="InterPro" id="IPR035965">
    <property type="entry name" value="PAS-like_dom_sf"/>
</dbReference>
<evidence type="ECO:0000313" key="7">
    <source>
        <dbReference type="Proteomes" id="UP000318065"/>
    </source>
</evidence>
<organism evidence="6 7">
    <name type="scientific">Rubrobacter xylanophilus</name>
    <dbReference type="NCBI Taxonomy" id="49319"/>
    <lineage>
        <taxon>Bacteria</taxon>
        <taxon>Bacillati</taxon>
        <taxon>Actinomycetota</taxon>
        <taxon>Rubrobacteria</taxon>
        <taxon>Rubrobacterales</taxon>
        <taxon>Rubrobacteraceae</taxon>
        <taxon>Rubrobacter</taxon>
    </lineage>
</organism>
<dbReference type="RefSeq" id="WP_143528962.1">
    <property type="nucleotide sequence ID" value="NZ_AP019791.1"/>
</dbReference>
<dbReference type="CDD" id="cd01948">
    <property type="entry name" value="EAL"/>
    <property type="match status" value="1"/>
</dbReference>
<feature type="transmembrane region" description="Helical" evidence="1">
    <location>
        <begin position="128"/>
        <end position="146"/>
    </location>
</feature>
<dbReference type="Gene3D" id="3.30.450.20">
    <property type="entry name" value="PAS domain"/>
    <property type="match status" value="1"/>
</dbReference>
<keyword evidence="1" id="KW-0472">Membrane</keyword>
<dbReference type="Gene3D" id="3.30.70.270">
    <property type="match status" value="1"/>
</dbReference>
<dbReference type="SUPFAM" id="SSF55785">
    <property type="entry name" value="PYP-like sensor domain (PAS domain)"/>
    <property type="match status" value="1"/>
</dbReference>
<protein>
    <recommendedName>
        <fullName evidence="8">Diguanylate cyclase/phosphodiesterase with PAS/PAC sensor(S)</fullName>
    </recommendedName>
</protein>
<dbReference type="SMART" id="SM00091">
    <property type="entry name" value="PAS"/>
    <property type="match status" value="1"/>
</dbReference>
<reference evidence="6" key="1">
    <citation type="journal article" date="2019" name="Microbiol. Resour. Announc.">
        <title>Complete Genome Sequence of Rubrobacter xylanophilus Strain AA3-22, Isolated from Arima Onsen in Japan.</title>
        <authorList>
            <person name="Tomariguchi N."/>
            <person name="Miyazaki K."/>
        </authorList>
    </citation>
    <scope>NUCLEOTIDE SEQUENCE [LARGE SCALE GENOMIC DNA]</scope>
    <source>
        <strain evidence="6">AA3-22</strain>
    </source>
</reference>
<gene>
    <name evidence="6" type="ORF">RxyAA322_28820</name>
</gene>
<evidence type="ECO:0000259" key="5">
    <source>
        <dbReference type="PROSITE" id="PS50887"/>
    </source>
</evidence>
<dbReference type="InterPro" id="IPR052155">
    <property type="entry name" value="Biofilm_reg_signaling"/>
</dbReference>
<dbReference type="Pfam" id="PF08447">
    <property type="entry name" value="PAS_3"/>
    <property type="match status" value="1"/>
</dbReference>
<dbReference type="InterPro" id="IPR001633">
    <property type="entry name" value="EAL_dom"/>
</dbReference>
<dbReference type="SMART" id="SM00086">
    <property type="entry name" value="PAC"/>
    <property type="match status" value="1"/>
</dbReference>
<dbReference type="PANTHER" id="PTHR44757:SF2">
    <property type="entry name" value="BIOFILM ARCHITECTURE MAINTENANCE PROTEIN MBAA"/>
    <property type="match status" value="1"/>
</dbReference>
<dbReference type="InterPro" id="IPR000014">
    <property type="entry name" value="PAS"/>
</dbReference>
<feature type="transmembrane region" description="Helical" evidence="1">
    <location>
        <begin position="105"/>
        <end position="123"/>
    </location>
</feature>
<dbReference type="CDD" id="cd01949">
    <property type="entry name" value="GGDEF"/>
    <property type="match status" value="1"/>
</dbReference>
<keyword evidence="7" id="KW-1185">Reference proteome</keyword>
<dbReference type="InterPro" id="IPR000700">
    <property type="entry name" value="PAS-assoc_C"/>
</dbReference>
<dbReference type="PROSITE" id="PS50883">
    <property type="entry name" value="EAL"/>
    <property type="match status" value="1"/>
</dbReference>
<dbReference type="PROSITE" id="PS50112">
    <property type="entry name" value="PAS"/>
    <property type="match status" value="1"/>
</dbReference>
<dbReference type="SUPFAM" id="SSF55073">
    <property type="entry name" value="Nucleotide cyclase"/>
    <property type="match status" value="1"/>
</dbReference>
<dbReference type="PANTHER" id="PTHR44757">
    <property type="entry name" value="DIGUANYLATE CYCLASE DGCP"/>
    <property type="match status" value="1"/>
</dbReference>
<dbReference type="PROSITE" id="PS50113">
    <property type="entry name" value="PAC"/>
    <property type="match status" value="1"/>
</dbReference>
<evidence type="ECO:0000313" key="6">
    <source>
        <dbReference type="EMBL" id="BBL81028.1"/>
    </source>
</evidence>
<feature type="transmembrane region" description="Helical" evidence="1">
    <location>
        <begin position="53"/>
        <end position="70"/>
    </location>
</feature>
<evidence type="ECO:0008006" key="8">
    <source>
        <dbReference type="Google" id="ProtNLM"/>
    </source>
</evidence>
<accession>A0A510HMH7</accession>
<feature type="transmembrane region" description="Helical" evidence="1">
    <location>
        <begin position="26"/>
        <end position="47"/>
    </location>
</feature>
<dbReference type="Proteomes" id="UP000318065">
    <property type="component" value="Chromosome"/>
</dbReference>
<keyword evidence="1" id="KW-1133">Transmembrane helix</keyword>
<evidence type="ECO:0000259" key="2">
    <source>
        <dbReference type="PROSITE" id="PS50112"/>
    </source>
</evidence>
<dbReference type="Pfam" id="PF00990">
    <property type="entry name" value="GGDEF"/>
    <property type="match status" value="1"/>
</dbReference>
<feature type="domain" description="GGDEF" evidence="5">
    <location>
        <begin position="357"/>
        <end position="489"/>
    </location>
</feature>
<dbReference type="InterPro" id="IPR001610">
    <property type="entry name" value="PAC"/>
</dbReference>